<evidence type="ECO:0000256" key="3">
    <source>
        <dbReference type="ARBA" id="ARBA00022679"/>
    </source>
</evidence>
<gene>
    <name evidence="12" type="primary">LOC109461728</name>
</gene>
<dbReference type="GO" id="GO:0001733">
    <property type="term" value="F:galactosylceramide sulfotransferase activity"/>
    <property type="evidence" value="ECO:0007669"/>
    <property type="project" value="InterPro"/>
</dbReference>
<keyword evidence="4 10" id="KW-0812">Transmembrane</keyword>
<dbReference type="RefSeq" id="XP_019613677.1">
    <property type="nucleotide sequence ID" value="XM_019758118.1"/>
</dbReference>
<accession>A0A6P4Y4Q8</accession>
<reference evidence="12" key="1">
    <citation type="submission" date="2025-08" db="UniProtKB">
        <authorList>
            <consortium name="RefSeq"/>
        </authorList>
    </citation>
    <scope>IDENTIFICATION</scope>
    <source>
        <tissue evidence="12">Gonad</tissue>
    </source>
</reference>
<keyword evidence="8 10" id="KW-0472">Membrane</keyword>
<keyword evidence="6 10" id="KW-1133">Transmembrane helix</keyword>
<protein>
    <submittedName>
        <fullName evidence="12">Galactosylceramide sulfotransferase-like</fullName>
    </submittedName>
</protein>
<dbReference type="GO" id="GO:0000139">
    <property type="term" value="C:Golgi membrane"/>
    <property type="evidence" value="ECO:0007669"/>
    <property type="project" value="UniProtKB-SubCell"/>
</dbReference>
<keyword evidence="3" id="KW-0808">Transferase</keyword>
<evidence type="ECO:0000256" key="1">
    <source>
        <dbReference type="ARBA" id="ARBA00004323"/>
    </source>
</evidence>
<dbReference type="AlphaFoldDB" id="A0A6P4Y4Q8"/>
<sequence>MRPPVCLFKAILGLAVFTAVVITAVSLFTARLETSRRPVAVQVQLREIPTVRPPSREQQRVFEKDTIKFSPPNCTARTKLALTKTHKTGGTTLMQIFHRFAYLHNLSVVLPTATHPGRMNLFYLKGLTPQNYLPPQHGRYDMLIYHTKYHKDNYTKLLGKEAKFITILREPLSHLKSQFNFFNLAEKFKLTGQQPLFQFLQNPGLYDHGRTGSHGTRSPMSKDLGMPRTTLEDIGKKMETLKPGEPVKAEVLATIHSFVARISKEMDLVMITDYYDESLVMLKRLMCWELRDILYFKMLSFSYESKGDNIPPWLVEKHRKWDIVDYHLYEHFNRTFWQKAYQLGEDFRAETDNFKDIHLQVLKHCTVDNPRNKGVLVISESRWNPSFTVTYEFCTLLKYGQLCYMSLLYDRNLRSRRKPNPGLKSKLKEHSPHCALCERLVPDCTMCVKISQDCTLNEYITHLFFEKQLSHFDSSLSKNRRTINGQSQEEFNADGSS</sequence>
<dbReference type="Gene3D" id="3.40.50.300">
    <property type="entry name" value="P-loop containing nucleotide triphosphate hydrolases"/>
    <property type="match status" value="1"/>
</dbReference>
<evidence type="ECO:0000256" key="4">
    <source>
        <dbReference type="ARBA" id="ARBA00022692"/>
    </source>
</evidence>
<evidence type="ECO:0000313" key="11">
    <source>
        <dbReference type="Proteomes" id="UP000515135"/>
    </source>
</evidence>
<evidence type="ECO:0000256" key="6">
    <source>
        <dbReference type="ARBA" id="ARBA00022989"/>
    </source>
</evidence>
<comment type="similarity">
    <text evidence="2">Belongs to the galactose-3-O-sulfotransferase family.</text>
</comment>
<feature type="transmembrane region" description="Helical" evidence="10">
    <location>
        <begin position="7"/>
        <end position="28"/>
    </location>
</feature>
<dbReference type="PANTHER" id="PTHR14647:SF87">
    <property type="entry name" value="PUTATIVE-RELATED"/>
    <property type="match status" value="1"/>
</dbReference>
<dbReference type="Pfam" id="PF06990">
    <property type="entry name" value="Gal-3-0_sulfotr"/>
    <property type="match status" value="1"/>
</dbReference>
<dbReference type="PANTHER" id="PTHR14647">
    <property type="entry name" value="GALACTOSE-3-O-SULFOTRANSFERASE"/>
    <property type="match status" value="1"/>
</dbReference>
<dbReference type="GO" id="GO:0009247">
    <property type="term" value="P:glycolipid biosynthetic process"/>
    <property type="evidence" value="ECO:0007669"/>
    <property type="project" value="InterPro"/>
</dbReference>
<evidence type="ECO:0000256" key="9">
    <source>
        <dbReference type="ARBA" id="ARBA00023180"/>
    </source>
</evidence>
<keyword evidence="7" id="KW-0333">Golgi apparatus</keyword>
<evidence type="ECO:0000256" key="7">
    <source>
        <dbReference type="ARBA" id="ARBA00023034"/>
    </source>
</evidence>
<evidence type="ECO:0000256" key="2">
    <source>
        <dbReference type="ARBA" id="ARBA00008124"/>
    </source>
</evidence>
<dbReference type="SUPFAM" id="SSF52540">
    <property type="entry name" value="P-loop containing nucleoside triphosphate hydrolases"/>
    <property type="match status" value="1"/>
</dbReference>
<evidence type="ECO:0000313" key="12">
    <source>
        <dbReference type="RefSeq" id="XP_019613677.1"/>
    </source>
</evidence>
<keyword evidence="5" id="KW-0735">Signal-anchor</keyword>
<keyword evidence="11" id="KW-1185">Reference proteome</keyword>
<proteinExistence type="inferred from homology"/>
<dbReference type="InterPro" id="IPR027417">
    <property type="entry name" value="P-loop_NTPase"/>
</dbReference>
<dbReference type="InterPro" id="IPR009729">
    <property type="entry name" value="Gal-3-0_sulfotransfrase"/>
</dbReference>
<evidence type="ECO:0000256" key="8">
    <source>
        <dbReference type="ARBA" id="ARBA00023136"/>
    </source>
</evidence>
<evidence type="ECO:0000256" key="10">
    <source>
        <dbReference type="SAM" id="Phobius"/>
    </source>
</evidence>
<name>A0A6P4Y4Q8_BRABE</name>
<dbReference type="KEGG" id="bbel:109461728"/>
<comment type="subcellular location">
    <subcellularLocation>
        <location evidence="1">Golgi apparatus membrane</location>
        <topology evidence="1">Single-pass type II membrane protein</topology>
    </subcellularLocation>
</comment>
<dbReference type="Proteomes" id="UP000515135">
    <property type="component" value="Unplaced"/>
</dbReference>
<dbReference type="GeneID" id="109461728"/>
<organism evidence="11 12">
    <name type="scientific">Branchiostoma belcheri</name>
    <name type="common">Amphioxus</name>
    <dbReference type="NCBI Taxonomy" id="7741"/>
    <lineage>
        <taxon>Eukaryota</taxon>
        <taxon>Metazoa</taxon>
        <taxon>Chordata</taxon>
        <taxon>Cephalochordata</taxon>
        <taxon>Leptocardii</taxon>
        <taxon>Amphioxiformes</taxon>
        <taxon>Branchiostomatidae</taxon>
        <taxon>Branchiostoma</taxon>
    </lineage>
</organism>
<evidence type="ECO:0000256" key="5">
    <source>
        <dbReference type="ARBA" id="ARBA00022968"/>
    </source>
</evidence>
<keyword evidence="9" id="KW-0325">Glycoprotein</keyword>
<dbReference type="OrthoDB" id="9981299at2759"/>